<feature type="transmembrane region" description="Helical" evidence="8">
    <location>
        <begin position="290"/>
        <end position="309"/>
    </location>
</feature>
<protein>
    <recommendedName>
        <fullName evidence="8">Bcr/CflA family efflux transporter</fullName>
    </recommendedName>
</protein>
<keyword evidence="8" id="KW-0997">Cell inner membrane</keyword>
<comment type="similarity">
    <text evidence="2 8">Belongs to the major facilitator superfamily. Bcr/CmlA family.</text>
</comment>
<proteinExistence type="inferred from homology"/>
<dbReference type="EMBL" id="CAKLPX010000001">
    <property type="protein sequence ID" value="CAH0990930.1"/>
    <property type="molecule type" value="Genomic_DNA"/>
</dbReference>
<feature type="transmembrane region" description="Helical" evidence="8">
    <location>
        <begin position="171"/>
        <end position="189"/>
    </location>
</feature>
<name>A0ABN8EIB3_9GAMM</name>
<dbReference type="InterPro" id="IPR011701">
    <property type="entry name" value="MFS"/>
</dbReference>
<evidence type="ECO:0000313" key="10">
    <source>
        <dbReference type="EMBL" id="CAH0990930.1"/>
    </source>
</evidence>
<gene>
    <name evidence="10" type="primary">bcr</name>
    <name evidence="10" type="ORF">SIN8267_01031</name>
</gene>
<keyword evidence="4" id="KW-1003">Cell membrane</keyword>
<dbReference type="SUPFAM" id="SSF103473">
    <property type="entry name" value="MFS general substrate transporter"/>
    <property type="match status" value="1"/>
</dbReference>
<evidence type="ECO:0000256" key="1">
    <source>
        <dbReference type="ARBA" id="ARBA00004651"/>
    </source>
</evidence>
<comment type="subcellular location">
    <subcellularLocation>
        <location evidence="8">Cell inner membrane</location>
        <topology evidence="8">Multi-pass membrane protein</topology>
    </subcellularLocation>
    <subcellularLocation>
        <location evidence="1">Cell membrane</location>
        <topology evidence="1">Multi-pass membrane protein</topology>
    </subcellularLocation>
</comment>
<feature type="transmembrane region" description="Helical" evidence="8">
    <location>
        <begin position="12"/>
        <end position="35"/>
    </location>
</feature>
<dbReference type="InterPro" id="IPR020846">
    <property type="entry name" value="MFS_dom"/>
</dbReference>
<dbReference type="Proteomes" id="UP000838100">
    <property type="component" value="Unassembled WGS sequence"/>
</dbReference>
<feature type="domain" description="Major facilitator superfamily (MFS) profile" evidence="9">
    <location>
        <begin position="16"/>
        <end position="402"/>
    </location>
</feature>
<evidence type="ECO:0000256" key="7">
    <source>
        <dbReference type="ARBA" id="ARBA00023136"/>
    </source>
</evidence>
<feature type="transmembrane region" description="Helical" evidence="8">
    <location>
        <begin position="83"/>
        <end position="102"/>
    </location>
</feature>
<dbReference type="PROSITE" id="PS50850">
    <property type="entry name" value="MFS"/>
    <property type="match status" value="1"/>
</dbReference>
<keyword evidence="3 8" id="KW-0813">Transport</keyword>
<keyword evidence="7 8" id="KW-0472">Membrane</keyword>
<evidence type="ECO:0000259" key="9">
    <source>
        <dbReference type="PROSITE" id="PS50850"/>
    </source>
</evidence>
<feature type="transmembrane region" description="Helical" evidence="8">
    <location>
        <begin position="55"/>
        <end position="71"/>
    </location>
</feature>
<evidence type="ECO:0000256" key="8">
    <source>
        <dbReference type="RuleBase" id="RU365088"/>
    </source>
</evidence>
<dbReference type="CDD" id="cd17320">
    <property type="entry name" value="MFS_MdfA_MDR_like"/>
    <property type="match status" value="1"/>
</dbReference>
<dbReference type="PANTHER" id="PTHR23502">
    <property type="entry name" value="MAJOR FACILITATOR SUPERFAMILY"/>
    <property type="match status" value="1"/>
</dbReference>
<evidence type="ECO:0000256" key="4">
    <source>
        <dbReference type="ARBA" id="ARBA00022475"/>
    </source>
</evidence>
<reference evidence="10" key="1">
    <citation type="submission" date="2021-12" db="EMBL/GenBank/DDBJ databases">
        <authorList>
            <person name="Rodrigo-Torres L."/>
            <person name="Arahal R. D."/>
            <person name="Lucena T."/>
        </authorList>
    </citation>
    <scope>NUCLEOTIDE SEQUENCE</scope>
    <source>
        <strain evidence="10">CECT 8267</strain>
    </source>
</reference>
<feature type="transmembrane region" description="Helical" evidence="8">
    <location>
        <begin position="315"/>
        <end position="334"/>
    </location>
</feature>
<feature type="transmembrane region" description="Helical" evidence="8">
    <location>
        <begin position="220"/>
        <end position="238"/>
    </location>
</feature>
<dbReference type="PANTHER" id="PTHR23502:SF132">
    <property type="entry name" value="POLYAMINE TRANSPORTER 2-RELATED"/>
    <property type="match status" value="1"/>
</dbReference>
<keyword evidence="11" id="KW-1185">Reference proteome</keyword>
<feature type="transmembrane region" description="Helical" evidence="8">
    <location>
        <begin position="258"/>
        <end position="278"/>
    </location>
</feature>
<dbReference type="InterPro" id="IPR036259">
    <property type="entry name" value="MFS_trans_sf"/>
</dbReference>
<accession>A0ABN8EIB3</accession>
<keyword evidence="5 8" id="KW-0812">Transmembrane</keyword>
<dbReference type="Gene3D" id="1.20.1720.10">
    <property type="entry name" value="Multidrug resistance protein D"/>
    <property type="match status" value="1"/>
</dbReference>
<evidence type="ECO:0000256" key="3">
    <source>
        <dbReference type="ARBA" id="ARBA00022448"/>
    </source>
</evidence>
<evidence type="ECO:0000256" key="2">
    <source>
        <dbReference type="ARBA" id="ARBA00006236"/>
    </source>
</evidence>
<feature type="transmembrane region" description="Helical" evidence="8">
    <location>
        <begin position="108"/>
        <end position="129"/>
    </location>
</feature>
<feature type="transmembrane region" description="Helical" evidence="8">
    <location>
        <begin position="375"/>
        <end position="395"/>
    </location>
</feature>
<dbReference type="InterPro" id="IPR004812">
    <property type="entry name" value="Efflux_drug-R_Bcr/CmlA"/>
</dbReference>
<comment type="caution">
    <text evidence="10">The sequence shown here is derived from an EMBL/GenBank/DDBJ whole genome shotgun (WGS) entry which is preliminary data.</text>
</comment>
<dbReference type="NCBIfam" id="TIGR00710">
    <property type="entry name" value="efflux_Bcr_CflA"/>
    <property type="match status" value="1"/>
</dbReference>
<keyword evidence="6 8" id="KW-1133">Transmembrane helix</keyword>
<feature type="transmembrane region" description="Helical" evidence="8">
    <location>
        <begin position="346"/>
        <end position="369"/>
    </location>
</feature>
<feature type="transmembrane region" description="Helical" evidence="8">
    <location>
        <begin position="141"/>
        <end position="165"/>
    </location>
</feature>
<evidence type="ECO:0000256" key="6">
    <source>
        <dbReference type="ARBA" id="ARBA00022989"/>
    </source>
</evidence>
<evidence type="ECO:0000313" key="11">
    <source>
        <dbReference type="Proteomes" id="UP000838100"/>
    </source>
</evidence>
<organism evidence="10 11">
    <name type="scientific">Sinobacterium norvegicum</name>
    <dbReference type="NCBI Taxonomy" id="1641715"/>
    <lineage>
        <taxon>Bacteria</taxon>
        <taxon>Pseudomonadati</taxon>
        <taxon>Pseudomonadota</taxon>
        <taxon>Gammaproteobacteria</taxon>
        <taxon>Cellvibrionales</taxon>
        <taxon>Spongiibacteraceae</taxon>
        <taxon>Sinobacterium</taxon>
    </lineage>
</organism>
<dbReference type="Pfam" id="PF07690">
    <property type="entry name" value="MFS_1"/>
    <property type="match status" value="1"/>
</dbReference>
<sequence length="409" mass="44071">MSQANPSQRHMGFGEFVILMAWMISIVAMSIDAMLPALPAMGHDLGVVNGNDTQLIISSLFIGLATGTLIYGPLSDSWGRKPVVYIGFIVFIGASLMAYLATDFNTLLIARVLQGLGAAAPRILTIALVRDQYEGVKMARVMSLIMTIFILVPVVAPSIGQLILLLGSWRLIFAVYIAIAVLVCLWFAIRLPETLAVENRHPMSLPLMLKHTVEILRHPIALSYTVATGLFTGAFLGYLSSSQQIFQDIYQLGEQFPLYFAVLAISVGLASLTNAKLVMRFGMKVLSHGAMLFITLLSLCFFGVCLWFNGIPPLWMAMVYFLFSFFAIGLLFGNVNAIAMQPLGHIAGIGAGIVGSVGTYISIPIGIGVGQSFDGTLTAFVASLGICCLAALLIVRWGESRHLSVAEAV</sequence>
<dbReference type="RefSeq" id="WP_237443595.1">
    <property type="nucleotide sequence ID" value="NZ_CAKLPX010000001.1"/>
</dbReference>
<evidence type="ECO:0000256" key="5">
    <source>
        <dbReference type="ARBA" id="ARBA00022692"/>
    </source>
</evidence>